<comment type="caution">
    <text evidence="1">The sequence shown here is derived from an EMBL/GenBank/DDBJ whole genome shotgun (WGS) entry which is preliminary data.</text>
</comment>
<organism evidence="1 2">
    <name type="scientific">Stephania yunnanensis</name>
    <dbReference type="NCBI Taxonomy" id="152371"/>
    <lineage>
        <taxon>Eukaryota</taxon>
        <taxon>Viridiplantae</taxon>
        <taxon>Streptophyta</taxon>
        <taxon>Embryophyta</taxon>
        <taxon>Tracheophyta</taxon>
        <taxon>Spermatophyta</taxon>
        <taxon>Magnoliopsida</taxon>
        <taxon>Ranunculales</taxon>
        <taxon>Menispermaceae</taxon>
        <taxon>Menispermoideae</taxon>
        <taxon>Cissampelideae</taxon>
        <taxon>Stephania</taxon>
    </lineage>
</organism>
<protein>
    <submittedName>
        <fullName evidence="1">Uncharacterized protein</fullName>
    </submittedName>
</protein>
<sequence>MSSSMLDVLRFLPIPLELLQSLDYQAWPRTAPPTPSLAVTHREFHRHYEALRVLGVSLAMSSPIFFGERPSGPIFGAGELAAPTSPPVTRTYTINGYLPENCSVTDQQCTLRGLALPQAYALAPLLIEPIKYSSDHDKLKKKKKKTREIEWIGVDID</sequence>
<evidence type="ECO:0000313" key="2">
    <source>
        <dbReference type="Proteomes" id="UP001420932"/>
    </source>
</evidence>
<reference evidence="1 2" key="1">
    <citation type="submission" date="2024-01" db="EMBL/GenBank/DDBJ databases">
        <title>Genome assemblies of Stephania.</title>
        <authorList>
            <person name="Yang L."/>
        </authorList>
    </citation>
    <scope>NUCLEOTIDE SEQUENCE [LARGE SCALE GENOMIC DNA]</scope>
    <source>
        <strain evidence="1">YNDBR</strain>
        <tissue evidence="1">Leaf</tissue>
    </source>
</reference>
<evidence type="ECO:0000313" key="1">
    <source>
        <dbReference type="EMBL" id="KAK9152325.1"/>
    </source>
</evidence>
<dbReference type="EMBL" id="JBBNAF010000004">
    <property type="protein sequence ID" value="KAK9152325.1"/>
    <property type="molecule type" value="Genomic_DNA"/>
</dbReference>
<keyword evidence="2" id="KW-1185">Reference proteome</keyword>
<accession>A0AAP0KJH1</accession>
<gene>
    <name evidence="1" type="ORF">Syun_010634</name>
</gene>
<proteinExistence type="predicted"/>
<dbReference type="Proteomes" id="UP001420932">
    <property type="component" value="Unassembled WGS sequence"/>
</dbReference>
<dbReference type="AlphaFoldDB" id="A0AAP0KJH1"/>
<name>A0AAP0KJH1_9MAGN</name>